<feature type="region of interest" description="Disordered" evidence="1">
    <location>
        <begin position="166"/>
        <end position="197"/>
    </location>
</feature>
<comment type="caution">
    <text evidence="5">The sequence shown here is derived from an EMBL/GenBank/DDBJ whole genome shotgun (WGS) entry which is preliminary data.</text>
</comment>
<evidence type="ECO:0000313" key="6">
    <source>
        <dbReference type="Proteomes" id="UP000433493"/>
    </source>
</evidence>
<feature type="region of interest" description="Disordered" evidence="1">
    <location>
        <begin position="1"/>
        <end position="40"/>
    </location>
</feature>
<dbReference type="Pfam" id="PF25591">
    <property type="entry name" value="LRV_2"/>
    <property type="match status" value="1"/>
</dbReference>
<name>A0A7J5BBV8_9MICO</name>
<dbReference type="CDD" id="cd02972">
    <property type="entry name" value="DsbA_family"/>
    <property type="match status" value="1"/>
</dbReference>
<feature type="domain" description="Leucine rich repeat variant" evidence="4">
    <location>
        <begin position="14"/>
        <end position="67"/>
    </location>
</feature>
<organism evidence="5 6">
    <name type="scientific">Gulosibacter chungangensis</name>
    <dbReference type="NCBI Taxonomy" id="979746"/>
    <lineage>
        <taxon>Bacteria</taxon>
        <taxon>Bacillati</taxon>
        <taxon>Actinomycetota</taxon>
        <taxon>Actinomycetes</taxon>
        <taxon>Micrococcales</taxon>
        <taxon>Microbacteriaceae</taxon>
        <taxon>Gulosibacter</taxon>
    </lineage>
</organism>
<dbReference type="AlphaFoldDB" id="A0A7J5BBV8"/>
<feature type="compositionally biased region" description="Polar residues" evidence="1">
    <location>
        <begin position="1"/>
        <end position="10"/>
    </location>
</feature>
<dbReference type="InterPro" id="IPR012336">
    <property type="entry name" value="Thioredoxin-like_fold"/>
</dbReference>
<reference evidence="5 6" key="1">
    <citation type="submission" date="2019-09" db="EMBL/GenBank/DDBJ databases">
        <title>Phylogeny of genus Pseudoclavibacter and closely related genus.</title>
        <authorList>
            <person name="Li Y."/>
        </authorList>
    </citation>
    <scope>NUCLEOTIDE SEQUENCE [LARGE SCALE GENOMIC DNA]</scope>
    <source>
        <strain evidence="5 6">KCTC 13959</strain>
    </source>
</reference>
<keyword evidence="6" id="KW-1185">Reference proteome</keyword>
<dbReference type="InterPro" id="IPR057893">
    <property type="entry name" value="LRV_2"/>
</dbReference>
<keyword evidence="2" id="KW-1133">Transmembrane helix</keyword>
<evidence type="ECO:0000256" key="2">
    <source>
        <dbReference type="SAM" id="Phobius"/>
    </source>
</evidence>
<dbReference type="Gene3D" id="3.40.30.10">
    <property type="entry name" value="Glutaredoxin"/>
    <property type="match status" value="1"/>
</dbReference>
<evidence type="ECO:0000313" key="5">
    <source>
        <dbReference type="EMBL" id="KAB1642216.1"/>
    </source>
</evidence>
<feature type="domain" description="Thioredoxin-like fold" evidence="3">
    <location>
        <begin position="208"/>
        <end position="370"/>
    </location>
</feature>
<evidence type="ECO:0000259" key="3">
    <source>
        <dbReference type="Pfam" id="PF13462"/>
    </source>
</evidence>
<protein>
    <submittedName>
        <fullName evidence="5">Thioredoxin domain-containing protein</fullName>
    </submittedName>
</protein>
<dbReference type="InterPro" id="IPR036249">
    <property type="entry name" value="Thioredoxin-like_sf"/>
</dbReference>
<sequence length="376" mass="38177">MNQPDANQPSPYEIVNNPASADWQLGQAASQAPELQPQIAAHPGASDNLLHWLTQQGTPQGQAAARQALANRGVGGGYGQGAPGASESLGTSGSVGGSAGAGYGPGAGPGFGDGAGAGPAPKKSKTGLIIGIIAGGTVVVLGLVIGGIFIFRGLFAAMDSDPVVEDDSSAAESTEVAPSDSGIPDSSGDVELETSQGETVSVPIEASGDGVLVGFADAPVTLDYYFDFSCPHCVDYHGAMGEAFQTGIADGDIQVRYHMINIVSEYGTLAGAATAATVQYEPKQFFTVMDALFAIPNSEQSSMDRTEYALAVEDAGVESADVYAVIEGGNYEDWILSSTDQALGDGVGGTPWLAQDGEQVSPLPNTLAELQSLASK</sequence>
<accession>A0A7J5BBV8</accession>
<keyword evidence="2" id="KW-0812">Transmembrane</keyword>
<gene>
    <name evidence="5" type="ORF">F8O05_10345</name>
</gene>
<dbReference type="RefSeq" id="WP_158052671.1">
    <property type="nucleotide sequence ID" value="NZ_WBKB01000006.1"/>
</dbReference>
<dbReference type="EMBL" id="WBKB01000006">
    <property type="protein sequence ID" value="KAB1642216.1"/>
    <property type="molecule type" value="Genomic_DNA"/>
</dbReference>
<dbReference type="SUPFAM" id="SSF52833">
    <property type="entry name" value="Thioredoxin-like"/>
    <property type="match status" value="1"/>
</dbReference>
<dbReference type="Proteomes" id="UP000433493">
    <property type="component" value="Unassembled WGS sequence"/>
</dbReference>
<evidence type="ECO:0000259" key="4">
    <source>
        <dbReference type="Pfam" id="PF25591"/>
    </source>
</evidence>
<keyword evidence="2" id="KW-0472">Membrane</keyword>
<evidence type="ECO:0000256" key="1">
    <source>
        <dbReference type="SAM" id="MobiDB-lite"/>
    </source>
</evidence>
<dbReference type="OrthoDB" id="117402at2"/>
<feature type="transmembrane region" description="Helical" evidence="2">
    <location>
        <begin position="128"/>
        <end position="151"/>
    </location>
</feature>
<proteinExistence type="predicted"/>
<feature type="compositionally biased region" description="Low complexity" evidence="1">
    <location>
        <begin position="178"/>
        <end position="189"/>
    </location>
</feature>
<dbReference type="Pfam" id="PF13462">
    <property type="entry name" value="Thioredoxin_4"/>
    <property type="match status" value="1"/>
</dbReference>